<accession>A0A225X102</accession>
<evidence type="ECO:0000313" key="1">
    <source>
        <dbReference type="EMBL" id="OWZ22928.1"/>
    </source>
</evidence>
<dbReference type="EMBL" id="NBNE01000098">
    <property type="protein sequence ID" value="OWZ22928.1"/>
    <property type="molecule type" value="Genomic_DNA"/>
</dbReference>
<reference evidence="2" key="1">
    <citation type="submission" date="2017-03" db="EMBL/GenBank/DDBJ databases">
        <title>Phytopthora megakarya and P. palmivora, two closely related causual agents of cacao black pod achieved similar genome size and gene model numbers by different mechanisms.</title>
        <authorList>
            <person name="Ali S."/>
            <person name="Shao J."/>
            <person name="Larry D.J."/>
            <person name="Kronmiller B."/>
            <person name="Shen D."/>
            <person name="Strem M.D."/>
            <person name="Melnick R.L."/>
            <person name="Guiltinan M.J."/>
            <person name="Tyler B.M."/>
            <person name="Meinhardt L.W."/>
            <person name="Bailey B.A."/>
        </authorList>
    </citation>
    <scope>NUCLEOTIDE SEQUENCE [LARGE SCALE GENOMIC DNA]</scope>
    <source>
        <strain evidence="2">zdho120</strain>
    </source>
</reference>
<sequence length="107" mass="12789">MCDSQRKLAFTTGYSNLMAHLSGKHSGYEASTVRPLQAFEFVLEEEKNMFQWIQWIFVRNMPLHEVEDSLTRPMGKLRPVTVKTVRKFWKELRLRYHKISRNSSRKK</sequence>
<gene>
    <name evidence="1" type="ORF">PHMEG_0002279</name>
</gene>
<name>A0A225X102_9STRA</name>
<proteinExistence type="predicted"/>
<organism evidence="1 2">
    <name type="scientific">Phytophthora megakarya</name>
    <dbReference type="NCBI Taxonomy" id="4795"/>
    <lineage>
        <taxon>Eukaryota</taxon>
        <taxon>Sar</taxon>
        <taxon>Stramenopiles</taxon>
        <taxon>Oomycota</taxon>
        <taxon>Peronosporomycetes</taxon>
        <taxon>Peronosporales</taxon>
        <taxon>Peronosporaceae</taxon>
        <taxon>Phytophthora</taxon>
    </lineage>
</organism>
<dbReference type="AlphaFoldDB" id="A0A225X102"/>
<evidence type="ECO:0000313" key="2">
    <source>
        <dbReference type="Proteomes" id="UP000198211"/>
    </source>
</evidence>
<dbReference type="Proteomes" id="UP000198211">
    <property type="component" value="Unassembled WGS sequence"/>
</dbReference>
<comment type="caution">
    <text evidence="1">The sequence shown here is derived from an EMBL/GenBank/DDBJ whole genome shotgun (WGS) entry which is preliminary data.</text>
</comment>
<protein>
    <submittedName>
        <fullName evidence="1">Uncharacterized protein</fullName>
    </submittedName>
</protein>
<keyword evidence="2" id="KW-1185">Reference proteome</keyword>